<name>A0ABT5SB44_9FLAO</name>
<comment type="caution">
    <text evidence="1">The sequence shown here is derived from an EMBL/GenBank/DDBJ whole genome shotgun (WGS) entry which is preliminary data.</text>
</comment>
<dbReference type="Gene3D" id="2.60.40.1930">
    <property type="match status" value="1"/>
</dbReference>
<protein>
    <recommendedName>
        <fullName evidence="3">Macroglobulin domain-containing protein</fullName>
    </recommendedName>
</protein>
<proteinExistence type="predicted"/>
<sequence length="513" mass="58780">MAEKIYLQFDSKVYTNDKTIWFKSIVTNAIDHTPTIFSGVLYVELIDSDEKIIEKKLIKIENGIGDGFFQLSENYSEGLYLIRAYTEWNKNFDTDFIFKEYIQVFSASTKEKPDPISNVTLVEKQNNERRLTAYFNPLTIDNLHKKNLTLFITLDDKKDSLSIKKNKEGKYLIDYTIPDKCQFVTLQIQTKNLFRYSKTIALNKDHLDLQFFPESGELVHGIQSIVGFKALDYLGKGKSIEGEILNGKDEVITSFKSNQLGMGIFTLTNVDSNTTYYARLKSQSEEGLSLIYPLPDVAAIGNVLSVIKKEDEILVTASTNYMKNDSISLRISCRGFVYSDIKGRFKEGTLLFSLPADKLPEGIIAFTMMNSSKQPVAERLYFNERPESRIKIGLSTNKNTYTQRELTKLNIETINNENEPVKANLSLLVLNKEQMGQMQNTRQNILSYFLLSSDLKGKIENPGFYFSKENTNHNNLDALLLTQGWRKYHYTKPIQKIFFNQSSTSLYQAQLMG</sequence>
<dbReference type="Proteomes" id="UP001151478">
    <property type="component" value="Unassembled WGS sequence"/>
</dbReference>
<dbReference type="RefSeq" id="WP_265725896.1">
    <property type="nucleotide sequence ID" value="NZ_JAOSLC020000003.1"/>
</dbReference>
<gene>
    <name evidence="1" type="ORF">N5A56_013380</name>
</gene>
<accession>A0ABT5SB44</accession>
<reference evidence="1" key="1">
    <citation type="submission" date="2023-02" db="EMBL/GenBank/DDBJ databases">
        <title>Polaribacter ponticola sp. nov., isolated from seawater.</title>
        <authorList>
            <person name="Baek J.H."/>
            <person name="Kim J.M."/>
            <person name="Choi D.G."/>
            <person name="Jeon C.O."/>
        </authorList>
    </citation>
    <scope>NUCLEOTIDE SEQUENCE</scope>
    <source>
        <strain evidence="1">MSW5</strain>
    </source>
</reference>
<keyword evidence="2" id="KW-1185">Reference proteome</keyword>
<dbReference type="EMBL" id="JAOSLC020000003">
    <property type="protein sequence ID" value="MDD7915341.1"/>
    <property type="molecule type" value="Genomic_DNA"/>
</dbReference>
<evidence type="ECO:0000313" key="2">
    <source>
        <dbReference type="Proteomes" id="UP001151478"/>
    </source>
</evidence>
<evidence type="ECO:0000313" key="1">
    <source>
        <dbReference type="EMBL" id="MDD7915341.1"/>
    </source>
</evidence>
<organism evidence="1 2">
    <name type="scientific">Polaribacter ponticola</name>
    <dbReference type="NCBI Taxonomy" id="2978475"/>
    <lineage>
        <taxon>Bacteria</taxon>
        <taxon>Pseudomonadati</taxon>
        <taxon>Bacteroidota</taxon>
        <taxon>Flavobacteriia</taxon>
        <taxon>Flavobacteriales</taxon>
        <taxon>Flavobacteriaceae</taxon>
    </lineage>
</organism>
<evidence type="ECO:0008006" key="3">
    <source>
        <dbReference type="Google" id="ProtNLM"/>
    </source>
</evidence>